<evidence type="ECO:0000313" key="8">
    <source>
        <dbReference type="Proteomes" id="UP000549394"/>
    </source>
</evidence>
<feature type="region of interest" description="Disordered" evidence="5">
    <location>
        <begin position="99"/>
        <end position="118"/>
    </location>
</feature>
<dbReference type="EMBL" id="CAJFCJ010000007">
    <property type="protein sequence ID" value="CAD5117156.1"/>
    <property type="molecule type" value="Genomic_DNA"/>
</dbReference>
<feature type="compositionally biased region" description="Basic residues" evidence="5">
    <location>
        <begin position="146"/>
        <end position="161"/>
    </location>
</feature>
<keyword evidence="8" id="KW-1185">Reference proteome</keyword>
<evidence type="ECO:0000256" key="1">
    <source>
        <dbReference type="ARBA" id="ARBA00022553"/>
    </source>
</evidence>
<dbReference type="PANTHER" id="PTHR14955:SF4">
    <property type="entry name" value="PHD-TYPE DOMAIN-CONTAINING PROTEIN"/>
    <property type="match status" value="1"/>
</dbReference>
<dbReference type="InterPro" id="IPR052440">
    <property type="entry name" value="Trans_Reg/Chrom_Remod"/>
</dbReference>
<feature type="region of interest" description="Disordered" evidence="5">
    <location>
        <begin position="139"/>
        <end position="171"/>
    </location>
</feature>
<reference evidence="7 8" key="1">
    <citation type="submission" date="2020-08" db="EMBL/GenBank/DDBJ databases">
        <authorList>
            <person name="Hejnol A."/>
        </authorList>
    </citation>
    <scope>NUCLEOTIDE SEQUENCE [LARGE SCALE GENOMIC DNA]</scope>
</reference>
<proteinExistence type="predicted"/>
<feature type="compositionally biased region" description="Polar residues" evidence="5">
    <location>
        <begin position="1"/>
        <end position="18"/>
    </location>
</feature>
<gene>
    <name evidence="7" type="ORF">DGYR_LOCUS5714</name>
</gene>
<dbReference type="InterPro" id="IPR013083">
    <property type="entry name" value="Znf_RING/FYVE/PHD"/>
</dbReference>
<evidence type="ECO:0000259" key="6">
    <source>
        <dbReference type="PROSITE" id="PS51805"/>
    </source>
</evidence>
<dbReference type="GO" id="GO:0008270">
    <property type="term" value="F:zinc ion binding"/>
    <property type="evidence" value="ECO:0007669"/>
    <property type="project" value="UniProtKB-KW"/>
</dbReference>
<feature type="region of interest" description="Disordered" evidence="5">
    <location>
        <begin position="1"/>
        <end position="23"/>
    </location>
</feature>
<dbReference type="AlphaFoldDB" id="A0A7I8VRD8"/>
<dbReference type="InterPro" id="IPR001965">
    <property type="entry name" value="Znf_PHD"/>
</dbReference>
<keyword evidence="4" id="KW-0862">Zinc</keyword>
<keyword evidence="1" id="KW-0597">Phosphoprotein</keyword>
<dbReference type="SMART" id="SM00249">
    <property type="entry name" value="PHD"/>
    <property type="match status" value="1"/>
</dbReference>
<accession>A0A7I8VRD8</accession>
<feature type="compositionally biased region" description="Pro residues" evidence="5">
    <location>
        <begin position="108"/>
        <end position="118"/>
    </location>
</feature>
<keyword evidence="3" id="KW-0863">Zinc-finger</keyword>
<name>A0A7I8VRD8_9ANNE</name>
<dbReference type="PANTHER" id="PTHR14955">
    <property type="entry name" value="RETINOIC ACID INDUCED 1/TRANSCRIPTION FACTOR 20"/>
    <property type="match status" value="1"/>
</dbReference>
<keyword evidence="2" id="KW-0479">Metal-binding</keyword>
<evidence type="ECO:0000256" key="4">
    <source>
        <dbReference type="ARBA" id="ARBA00022833"/>
    </source>
</evidence>
<protein>
    <recommendedName>
        <fullName evidence="6">PHD-type domain-containing protein</fullName>
    </recommendedName>
</protein>
<comment type="caution">
    <text evidence="7">The sequence shown here is derived from an EMBL/GenBank/DDBJ whole genome shotgun (WGS) entry which is preliminary data.</text>
</comment>
<organism evidence="7 8">
    <name type="scientific">Dimorphilus gyrociliatus</name>
    <dbReference type="NCBI Taxonomy" id="2664684"/>
    <lineage>
        <taxon>Eukaryota</taxon>
        <taxon>Metazoa</taxon>
        <taxon>Spiralia</taxon>
        <taxon>Lophotrochozoa</taxon>
        <taxon>Annelida</taxon>
        <taxon>Polychaeta</taxon>
        <taxon>Polychaeta incertae sedis</taxon>
        <taxon>Dinophilidae</taxon>
        <taxon>Dimorphilus</taxon>
    </lineage>
</organism>
<feature type="domain" description="PHD-type" evidence="6">
    <location>
        <begin position="181"/>
        <end position="287"/>
    </location>
</feature>
<evidence type="ECO:0000313" key="7">
    <source>
        <dbReference type="EMBL" id="CAD5117156.1"/>
    </source>
</evidence>
<dbReference type="GO" id="GO:0006357">
    <property type="term" value="P:regulation of transcription by RNA polymerase II"/>
    <property type="evidence" value="ECO:0007669"/>
    <property type="project" value="TreeGrafter"/>
</dbReference>
<evidence type="ECO:0000256" key="5">
    <source>
        <dbReference type="SAM" id="MobiDB-lite"/>
    </source>
</evidence>
<dbReference type="PROSITE" id="PS51805">
    <property type="entry name" value="EPHD"/>
    <property type="match status" value="1"/>
</dbReference>
<evidence type="ECO:0000256" key="2">
    <source>
        <dbReference type="ARBA" id="ARBA00022723"/>
    </source>
</evidence>
<dbReference type="Pfam" id="PF13771">
    <property type="entry name" value="zf-HC5HC2H"/>
    <property type="match status" value="1"/>
</dbReference>
<dbReference type="GO" id="GO:0005634">
    <property type="term" value="C:nucleus"/>
    <property type="evidence" value="ECO:0007669"/>
    <property type="project" value="TreeGrafter"/>
</dbReference>
<dbReference type="Proteomes" id="UP000549394">
    <property type="component" value="Unassembled WGS sequence"/>
</dbReference>
<evidence type="ECO:0000256" key="3">
    <source>
        <dbReference type="ARBA" id="ARBA00022771"/>
    </source>
</evidence>
<dbReference type="InterPro" id="IPR034732">
    <property type="entry name" value="EPHD"/>
</dbReference>
<sequence length="289" mass="33639">MQSSPVEKTNTGNGNNWKSVKRRRKQILIARDASVPVDSEKEVHNNAREDYEKFNKLNKIFYQRSWVRASKSKKRKTLTAISYAKFKKSIPKILKKSKNTKLSLRPRTPTPPLPPPRLPCLENLDYNKNCNETLSSFQLENNEMKKQKRNRKKLNAGKAKHNTNDTKTKSKIPMKKLKRSKFGCFLCREHSLDRVYGPYDIDNLKVHIHEHCLIWSTGVYLKEDGELEGLKEIVKRQKKCSKCNKVVATVCCSVKRCNAIFHWPCVKESSEHIKNNNSFLVNCRKHTKI</sequence>
<dbReference type="Gene3D" id="3.30.40.10">
    <property type="entry name" value="Zinc/RING finger domain, C3HC4 (zinc finger)"/>
    <property type="match status" value="1"/>
</dbReference>